<keyword evidence="1" id="KW-1133">Transmembrane helix</keyword>
<proteinExistence type="predicted"/>
<evidence type="ECO:0000313" key="2">
    <source>
        <dbReference type="EMBL" id="ADO83225.1"/>
    </source>
</evidence>
<protein>
    <submittedName>
        <fullName evidence="2">Uncharacterized protein</fullName>
    </submittedName>
</protein>
<dbReference type="eggNOG" id="ENOG5032TDI">
    <property type="taxonomic scope" value="Bacteria"/>
</dbReference>
<dbReference type="HOGENOM" id="CLU_2273295_0_0_0"/>
<keyword evidence="1" id="KW-0472">Membrane</keyword>
<feature type="transmembrane region" description="Helical" evidence="1">
    <location>
        <begin position="26"/>
        <end position="44"/>
    </location>
</feature>
<evidence type="ECO:0000313" key="3">
    <source>
        <dbReference type="Proteomes" id="UP000006875"/>
    </source>
</evidence>
<dbReference type="STRING" id="572544.Ilyop_1445"/>
<dbReference type="AlphaFoldDB" id="E3HAN8"/>
<sequence length="108" mass="12564">MTPKDRVKLNVYKSLLEEEKKKNRKLVVMGASLFVMGIFTDTVYQSAVNKVNGNDILKNSVALEQHFDFNKSNEKEGLVWENFYENNIFKERDIEMNPEELFVSDLGI</sequence>
<dbReference type="Proteomes" id="UP000006875">
    <property type="component" value="Chromosome"/>
</dbReference>
<dbReference type="RefSeq" id="WP_013387892.1">
    <property type="nucleotide sequence ID" value="NC_014632.1"/>
</dbReference>
<keyword evidence="1" id="KW-0812">Transmembrane</keyword>
<dbReference type="KEGG" id="ipo:Ilyop_1445"/>
<dbReference type="EMBL" id="CP002281">
    <property type="protein sequence ID" value="ADO83225.1"/>
    <property type="molecule type" value="Genomic_DNA"/>
</dbReference>
<evidence type="ECO:0000256" key="1">
    <source>
        <dbReference type="SAM" id="Phobius"/>
    </source>
</evidence>
<accession>E3HAN8</accession>
<reference evidence="2 3" key="1">
    <citation type="journal article" date="2010" name="Stand. Genomic Sci.">
        <title>Complete genome sequence of Ilyobacter polytropus type strain (CuHbu1).</title>
        <authorList>
            <person name="Sikorski J."/>
            <person name="Chertkov O."/>
            <person name="Lapidus A."/>
            <person name="Nolan M."/>
            <person name="Lucas S."/>
            <person name="Del Rio T.G."/>
            <person name="Tice H."/>
            <person name="Cheng J.F."/>
            <person name="Tapia R."/>
            <person name="Han C."/>
            <person name="Goodwin L."/>
            <person name="Pitluck S."/>
            <person name="Liolios K."/>
            <person name="Ivanova N."/>
            <person name="Mavromatis K."/>
            <person name="Mikhailova N."/>
            <person name="Pati A."/>
            <person name="Chen A."/>
            <person name="Palaniappan K."/>
            <person name="Land M."/>
            <person name="Hauser L."/>
            <person name="Chang Y.J."/>
            <person name="Jeffries C.D."/>
            <person name="Brambilla E."/>
            <person name="Yasawong M."/>
            <person name="Rohde M."/>
            <person name="Pukall R."/>
            <person name="Spring S."/>
            <person name="Goker M."/>
            <person name="Woyke T."/>
            <person name="Bristow J."/>
            <person name="Eisen J.A."/>
            <person name="Markowitz V."/>
            <person name="Hugenholtz P."/>
            <person name="Kyrpides N.C."/>
            <person name="Klenk H.P."/>
        </authorList>
    </citation>
    <scope>NUCLEOTIDE SEQUENCE [LARGE SCALE GENOMIC DNA]</scope>
    <source>
        <strain evidence="3">ATCC 51220 / DSM 2926 / LMG 16218 / CuHBu1</strain>
    </source>
</reference>
<name>E3HAN8_ILYPC</name>
<organism evidence="2 3">
    <name type="scientific">Ilyobacter polytropus (strain ATCC 51220 / DSM 2926 / LMG 16218 / CuHBu1)</name>
    <dbReference type="NCBI Taxonomy" id="572544"/>
    <lineage>
        <taxon>Bacteria</taxon>
        <taxon>Fusobacteriati</taxon>
        <taxon>Fusobacteriota</taxon>
        <taxon>Fusobacteriia</taxon>
        <taxon>Fusobacteriales</taxon>
        <taxon>Fusobacteriaceae</taxon>
        <taxon>Ilyobacter</taxon>
    </lineage>
</organism>
<keyword evidence="3" id="KW-1185">Reference proteome</keyword>
<dbReference type="OrthoDB" id="90419at2"/>
<gene>
    <name evidence="2" type="ordered locus">Ilyop_1445</name>
</gene>